<evidence type="ECO:0000313" key="2">
    <source>
        <dbReference type="Proteomes" id="UP001219525"/>
    </source>
</evidence>
<dbReference type="EMBL" id="JARJCW010000011">
    <property type="protein sequence ID" value="KAJ7219472.1"/>
    <property type="molecule type" value="Genomic_DNA"/>
</dbReference>
<organism evidence="1 2">
    <name type="scientific">Mycena pura</name>
    <dbReference type="NCBI Taxonomy" id="153505"/>
    <lineage>
        <taxon>Eukaryota</taxon>
        <taxon>Fungi</taxon>
        <taxon>Dikarya</taxon>
        <taxon>Basidiomycota</taxon>
        <taxon>Agaricomycotina</taxon>
        <taxon>Agaricomycetes</taxon>
        <taxon>Agaricomycetidae</taxon>
        <taxon>Agaricales</taxon>
        <taxon>Marasmiineae</taxon>
        <taxon>Mycenaceae</taxon>
        <taxon>Mycena</taxon>
    </lineage>
</organism>
<name>A0AAD6VQ38_9AGAR</name>
<dbReference type="AlphaFoldDB" id="A0AAD6VQ38"/>
<proteinExistence type="predicted"/>
<comment type="caution">
    <text evidence="1">The sequence shown here is derived from an EMBL/GenBank/DDBJ whole genome shotgun (WGS) entry which is preliminary data.</text>
</comment>
<evidence type="ECO:0000313" key="1">
    <source>
        <dbReference type="EMBL" id="KAJ7219472.1"/>
    </source>
</evidence>
<protein>
    <submittedName>
        <fullName evidence="1">Uncharacterized protein</fullName>
    </submittedName>
</protein>
<keyword evidence="2" id="KW-1185">Reference proteome</keyword>
<gene>
    <name evidence="1" type="ORF">GGX14DRAFT_560553</name>
</gene>
<reference evidence="1" key="1">
    <citation type="submission" date="2023-03" db="EMBL/GenBank/DDBJ databases">
        <title>Massive genome expansion in bonnet fungi (Mycena s.s.) driven by repeated elements and novel gene families across ecological guilds.</title>
        <authorList>
            <consortium name="Lawrence Berkeley National Laboratory"/>
            <person name="Harder C.B."/>
            <person name="Miyauchi S."/>
            <person name="Viragh M."/>
            <person name="Kuo A."/>
            <person name="Thoen E."/>
            <person name="Andreopoulos B."/>
            <person name="Lu D."/>
            <person name="Skrede I."/>
            <person name="Drula E."/>
            <person name="Henrissat B."/>
            <person name="Morin E."/>
            <person name="Kohler A."/>
            <person name="Barry K."/>
            <person name="LaButti K."/>
            <person name="Morin E."/>
            <person name="Salamov A."/>
            <person name="Lipzen A."/>
            <person name="Mereny Z."/>
            <person name="Hegedus B."/>
            <person name="Baldrian P."/>
            <person name="Stursova M."/>
            <person name="Weitz H."/>
            <person name="Taylor A."/>
            <person name="Grigoriev I.V."/>
            <person name="Nagy L.G."/>
            <person name="Martin F."/>
            <person name="Kauserud H."/>
        </authorList>
    </citation>
    <scope>NUCLEOTIDE SEQUENCE</scope>
    <source>
        <strain evidence="1">9144</strain>
    </source>
</reference>
<accession>A0AAD6VQ38</accession>
<sequence>MRTLKMRRTLHSASFALLSTVDTGSIDNDSTSTPADAPRNKHVEPGCDHGCAALAPPSSEVDVGLAWGNVGLAWGVVRWSGRPLVRLREAAPCAAFTLPLYCPTRFLTRRLRIDPWHPTAPPRRTAACFIAACQRACAGFGHRGGRAAPLAHTSSGYVAGPDVDLAVDARSTEPYLKSIIRSSTFVRVAILNTSTPPLLAAFLKADAEDTDIDVGDSPCPSAPKCVKKVARALVRAETLECHTEVFDHTYAMHRKSAMLEMSL</sequence>
<dbReference type="Proteomes" id="UP001219525">
    <property type="component" value="Unassembled WGS sequence"/>
</dbReference>